<name>A0A4Q1CEB6_9BACT</name>
<dbReference type="SMART" id="SM00754">
    <property type="entry name" value="CHRD"/>
    <property type="match status" value="1"/>
</dbReference>
<evidence type="ECO:0000256" key="1">
    <source>
        <dbReference type="SAM" id="MobiDB-lite"/>
    </source>
</evidence>
<dbReference type="Proteomes" id="UP000290204">
    <property type="component" value="Unassembled WGS sequence"/>
</dbReference>
<evidence type="ECO:0000313" key="4">
    <source>
        <dbReference type="EMBL" id="RXK58111.1"/>
    </source>
</evidence>
<dbReference type="Pfam" id="PF07452">
    <property type="entry name" value="CHRD"/>
    <property type="match status" value="1"/>
</dbReference>
<feature type="signal peptide" evidence="2">
    <location>
        <begin position="1"/>
        <end position="21"/>
    </location>
</feature>
<organism evidence="4 5">
    <name type="scientific">Lacibacter luteus</name>
    <dbReference type="NCBI Taxonomy" id="2508719"/>
    <lineage>
        <taxon>Bacteria</taxon>
        <taxon>Pseudomonadati</taxon>
        <taxon>Bacteroidota</taxon>
        <taxon>Chitinophagia</taxon>
        <taxon>Chitinophagales</taxon>
        <taxon>Chitinophagaceae</taxon>
        <taxon>Lacibacter</taxon>
    </lineage>
</organism>
<proteinExistence type="predicted"/>
<sequence>MKMKRTRTIVAVFLFSAIALVSCKKESASESEQPYTANCNGDSQAPPNGSTATATFNGKYNSSTGTFSGTLTYSGITPTGWYVQKGTTLVNGEIIASLGAVVTSPVSINIQLSASAAAELKAGNCYVNIQSAAYPSGEIRGKLVAK</sequence>
<dbReference type="OrthoDB" id="571052at2"/>
<keyword evidence="5" id="KW-1185">Reference proteome</keyword>
<protein>
    <submittedName>
        <fullName evidence="4">CHRD domain-containing protein</fullName>
    </submittedName>
</protein>
<dbReference type="InterPro" id="IPR010895">
    <property type="entry name" value="CHRD"/>
</dbReference>
<dbReference type="PROSITE" id="PS51257">
    <property type="entry name" value="PROKAR_LIPOPROTEIN"/>
    <property type="match status" value="1"/>
</dbReference>
<comment type="caution">
    <text evidence="4">The sequence shown here is derived from an EMBL/GenBank/DDBJ whole genome shotgun (WGS) entry which is preliminary data.</text>
</comment>
<feature type="region of interest" description="Disordered" evidence="1">
    <location>
        <begin position="33"/>
        <end position="52"/>
    </location>
</feature>
<evidence type="ECO:0000256" key="2">
    <source>
        <dbReference type="SAM" id="SignalP"/>
    </source>
</evidence>
<dbReference type="AlphaFoldDB" id="A0A4Q1CEB6"/>
<accession>A0A4Q1CEB6</accession>
<gene>
    <name evidence="4" type="ORF">ESA94_19055</name>
</gene>
<evidence type="ECO:0000259" key="3">
    <source>
        <dbReference type="SMART" id="SM00754"/>
    </source>
</evidence>
<evidence type="ECO:0000313" key="5">
    <source>
        <dbReference type="Proteomes" id="UP000290204"/>
    </source>
</evidence>
<keyword evidence="2" id="KW-0732">Signal</keyword>
<reference evidence="4 5" key="1">
    <citation type="submission" date="2019-01" db="EMBL/GenBank/DDBJ databases">
        <title>Lacibacter sp. strain TTM-7.</title>
        <authorList>
            <person name="Chen W.-M."/>
        </authorList>
    </citation>
    <scope>NUCLEOTIDE SEQUENCE [LARGE SCALE GENOMIC DNA]</scope>
    <source>
        <strain evidence="4 5">TTM-7</strain>
    </source>
</reference>
<feature type="chain" id="PRO_5020400468" evidence="2">
    <location>
        <begin position="22"/>
        <end position="146"/>
    </location>
</feature>
<feature type="domain" description="CHRD" evidence="3">
    <location>
        <begin position="33"/>
        <end position="145"/>
    </location>
</feature>
<dbReference type="EMBL" id="SDHW01000007">
    <property type="protein sequence ID" value="RXK58111.1"/>
    <property type="molecule type" value="Genomic_DNA"/>
</dbReference>